<sequence length="107" mass="12921">MRQGFAETIKKATETGYYDCIVVLACAEWTYWTWGNACRNAKPKKFHFDEWITLHNNPEFEQFVIWLRSELDSIVQLPEAEQQRLKLLFRHCCQLERDFFTYAYQQS</sequence>
<dbReference type="SUPFAM" id="SSF48613">
    <property type="entry name" value="Heme oxygenase-like"/>
    <property type="match status" value="1"/>
</dbReference>
<comment type="caution">
    <text evidence="1">The sequence shown here is derived from an EMBL/GenBank/DDBJ whole genome shotgun (WGS) entry which is preliminary data.</text>
</comment>
<evidence type="ECO:0000313" key="1">
    <source>
        <dbReference type="EMBL" id="TCP13303.1"/>
    </source>
</evidence>
<dbReference type="RefSeq" id="WP_132022741.1">
    <property type="nucleotide sequence ID" value="NZ_CP016605.1"/>
</dbReference>
<gene>
    <name evidence="1" type="ORF">EV697_102181</name>
</gene>
<organism evidence="1 2">
    <name type="scientific">Bisgaardia hudsonensis</name>
    <dbReference type="NCBI Taxonomy" id="109472"/>
    <lineage>
        <taxon>Bacteria</taxon>
        <taxon>Pseudomonadati</taxon>
        <taxon>Pseudomonadota</taxon>
        <taxon>Gammaproteobacteria</taxon>
        <taxon>Pasteurellales</taxon>
        <taxon>Pasteurellaceae</taxon>
        <taxon>Bisgaardia</taxon>
    </lineage>
</organism>
<keyword evidence="2" id="KW-1185">Reference proteome</keyword>
<dbReference type="EMBL" id="SLXI01000002">
    <property type="protein sequence ID" value="TCP13303.1"/>
    <property type="molecule type" value="Genomic_DNA"/>
</dbReference>
<dbReference type="OrthoDB" id="3711545at2"/>
<name>A0A4R2N1A8_9PAST</name>
<dbReference type="Proteomes" id="UP000294841">
    <property type="component" value="Unassembled WGS sequence"/>
</dbReference>
<evidence type="ECO:0000313" key="2">
    <source>
        <dbReference type="Proteomes" id="UP000294841"/>
    </source>
</evidence>
<accession>A0A4R2N1A8</accession>
<protein>
    <submittedName>
        <fullName evidence="1">TENA/THI-4/PQQC family protein</fullName>
    </submittedName>
</protein>
<dbReference type="Gene3D" id="1.20.910.10">
    <property type="entry name" value="Heme oxygenase-like"/>
    <property type="match status" value="1"/>
</dbReference>
<reference evidence="1 2" key="1">
    <citation type="submission" date="2019-03" db="EMBL/GenBank/DDBJ databases">
        <title>Genomic Encyclopedia of Type Strains, Phase IV (KMG-IV): sequencing the most valuable type-strain genomes for metagenomic binning, comparative biology and taxonomic classification.</title>
        <authorList>
            <person name="Goeker M."/>
        </authorList>
    </citation>
    <scope>NUCLEOTIDE SEQUENCE [LARGE SCALE GENOMIC DNA]</scope>
    <source>
        <strain evidence="1 2">DSM 28231</strain>
    </source>
</reference>
<dbReference type="AlphaFoldDB" id="A0A4R2N1A8"/>
<proteinExistence type="predicted"/>
<dbReference type="InterPro" id="IPR016084">
    <property type="entry name" value="Haem_Oase-like_multi-hlx"/>
</dbReference>